<evidence type="ECO:0000259" key="1">
    <source>
        <dbReference type="PROSITE" id="PS50987"/>
    </source>
</evidence>
<dbReference type="SUPFAM" id="SSF46785">
    <property type="entry name" value="Winged helix' DNA-binding domain"/>
    <property type="match status" value="1"/>
</dbReference>
<protein>
    <submittedName>
        <fullName evidence="2">ArsR/SmtB family transcription factor</fullName>
    </submittedName>
</protein>
<dbReference type="PANTHER" id="PTHR39168">
    <property type="entry name" value="TRANSCRIPTIONAL REGULATOR-RELATED"/>
    <property type="match status" value="1"/>
</dbReference>
<dbReference type="Pfam" id="PF12840">
    <property type="entry name" value="HTH_20"/>
    <property type="match status" value="1"/>
</dbReference>
<dbReference type="RefSeq" id="WP_381837927.1">
    <property type="nucleotide sequence ID" value="NZ_JBHTCF010000020.1"/>
</dbReference>
<gene>
    <name evidence="2" type="ORF">ACFQVC_34005</name>
</gene>
<dbReference type="SMART" id="SM00418">
    <property type="entry name" value="HTH_ARSR"/>
    <property type="match status" value="1"/>
</dbReference>
<accession>A0ABW2JSQ3</accession>
<evidence type="ECO:0000313" key="2">
    <source>
        <dbReference type="EMBL" id="MFC7309210.1"/>
    </source>
</evidence>
<sequence length="256" mass="27958">MRDFAGEANFVDPAALIGDRTRARILLSLLDHRALPMSMLASEAGVAQSTMSAHLSHLVDGGMLQVRKEGRHRYYSLASADVARAIESLAQLAPPFKANSLRSGSRARAMRVARTCYDHLAGHLGVLVMRQLIAKGAVVGGDGHHHPEQATQDRLSACGRDLSYAITPQGWRMLAAIGVERPRTERPLVRYCVDWTEQCHHLSGAVGAALLTRFLEQEWVERKPSTRILRILPAGESALQQWLALNPGDLHAALAA</sequence>
<dbReference type="InterPro" id="IPR011991">
    <property type="entry name" value="ArsR-like_HTH"/>
</dbReference>
<comment type="caution">
    <text evidence="2">The sequence shown here is derived from an EMBL/GenBank/DDBJ whole genome shotgun (WGS) entry which is preliminary data.</text>
</comment>
<keyword evidence="3" id="KW-1185">Reference proteome</keyword>
<dbReference type="NCBIfam" id="NF033788">
    <property type="entry name" value="HTH_metalloreg"/>
    <property type="match status" value="1"/>
</dbReference>
<dbReference type="CDD" id="cd00090">
    <property type="entry name" value="HTH_ARSR"/>
    <property type="match status" value="1"/>
</dbReference>
<dbReference type="PROSITE" id="PS50987">
    <property type="entry name" value="HTH_ARSR_2"/>
    <property type="match status" value="1"/>
</dbReference>
<dbReference type="InterPro" id="IPR001845">
    <property type="entry name" value="HTH_ArsR_DNA-bd_dom"/>
</dbReference>
<name>A0ABW2JSQ3_9ACTN</name>
<dbReference type="Gene3D" id="1.10.10.10">
    <property type="entry name" value="Winged helix-like DNA-binding domain superfamily/Winged helix DNA-binding domain"/>
    <property type="match status" value="1"/>
</dbReference>
<dbReference type="Proteomes" id="UP001596523">
    <property type="component" value="Unassembled WGS sequence"/>
</dbReference>
<dbReference type="InterPro" id="IPR036390">
    <property type="entry name" value="WH_DNA-bd_sf"/>
</dbReference>
<reference evidence="3" key="1">
    <citation type="journal article" date="2019" name="Int. J. Syst. Evol. Microbiol.">
        <title>The Global Catalogue of Microorganisms (GCM) 10K type strain sequencing project: providing services to taxonomists for standard genome sequencing and annotation.</title>
        <authorList>
            <consortium name="The Broad Institute Genomics Platform"/>
            <consortium name="The Broad Institute Genome Sequencing Center for Infectious Disease"/>
            <person name="Wu L."/>
            <person name="Ma J."/>
        </authorList>
    </citation>
    <scope>NUCLEOTIDE SEQUENCE [LARGE SCALE GENOMIC DNA]</scope>
    <source>
        <strain evidence="3">SYNS20</strain>
    </source>
</reference>
<evidence type="ECO:0000313" key="3">
    <source>
        <dbReference type="Proteomes" id="UP001596523"/>
    </source>
</evidence>
<dbReference type="PANTHER" id="PTHR39168:SF1">
    <property type="entry name" value="TRANSCRIPTIONAL REGULATORY PROTEIN"/>
    <property type="match status" value="1"/>
</dbReference>
<dbReference type="InterPro" id="IPR036388">
    <property type="entry name" value="WH-like_DNA-bd_sf"/>
</dbReference>
<feature type="domain" description="HTH arsR-type" evidence="1">
    <location>
        <begin position="2"/>
        <end position="97"/>
    </location>
</feature>
<dbReference type="PRINTS" id="PR00778">
    <property type="entry name" value="HTHARSR"/>
</dbReference>
<dbReference type="EMBL" id="JBHTCF010000020">
    <property type="protein sequence ID" value="MFC7309210.1"/>
    <property type="molecule type" value="Genomic_DNA"/>
</dbReference>
<proteinExistence type="predicted"/>
<dbReference type="InterPro" id="IPR052543">
    <property type="entry name" value="HTH_Metal-responsive_Reg"/>
</dbReference>
<organism evidence="2 3">
    <name type="scientific">Streptomyces monticola</name>
    <dbReference type="NCBI Taxonomy" id="2666263"/>
    <lineage>
        <taxon>Bacteria</taxon>
        <taxon>Bacillati</taxon>
        <taxon>Actinomycetota</taxon>
        <taxon>Actinomycetes</taxon>
        <taxon>Kitasatosporales</taxon>
        <taxon>Streptomycetaceae</taxon>
        <taxon>Streptomyces</taxon>
    </lineage>
</organism>